<dbReference type="Gene3D" id="1.10.10.1150">
    <property type="entry name" value="Coenzyme PQQ synthesis protein D (PqqD)"/>
    <property type="match status" value="1"/>
</dbReference>
<reference evidence="1 2" key="1">
    <citation type="submission" date="2019-12" db="EMBL/GenBank/DDBJ databases">
        <title>Genomic-based taxomic classification of the family Erythrobacteraceae.</title>
        <authorList>
            <person name="Xu L."/>
        </authorList>
    </citation>
    <scope>NUCLEOTIDE SEQUENCE [LARGE SCALE GENOMIC DNA]</scope>
    <source>
        <strain evidence="1 2">JCM 17468</strain>
    </source>
</reference>
<dbReference type="InterPro" id="IPR041881">
    <property type="entry name" value="PqqD_sf"/>
</dbReference>
<dbReference type="Pfam" id="PF05402">
    <property type="entry name" value="PqqD"/>
    <property type="match status" value="1"/>
</dbReference>
<dbReference type="Proteomes" id="UP000430272">
    <property type="component" value="Unassembled WGS sequence"/>
</dbReference>
<dbReference type="RefSeq" id="WP_160661079.1">
    <property type="nucleotide sequence ID" value="NZ_BAABDV010000001.1"/>
</dbReference>
<keyword evidence="2" id="KW-1185">Reference proteome</keyword>
<proteinExistence type="predicted"/>
<accession>A0A844YBJ9</accession>
<evidence type="ECO:0000313" key="2">
    <source>
        <dbReference type="Proteomes" id="UP000430272"/>
    </source>
</evidence>
<protein>
    <submittedName>
        <fullName evidence="1">PqqD family peptide modification chaperone</fullName>
    </submittedName>
</protein>
<dbReference type="AlphaFoldDB" id="A0A844YBJ9"/>
<dbReference type="OrthoDB" id="7410393at2"/>
<dbReference type="EMBL" id="WTYD01000001">
    <property type="protein sequence ID" value="MXO54322.1"/>
    <property type="molecule type" value="Genomic_DNA"/>
</dbReference>
<organism evidence="1 2">
    <name type="scientific">Qipengyuania pelagi</name>
    <dbReference type="NCBI Taxonomy" id="994320"/>
    <lineage>
        <taxon>Bacteria</taxon>
        <taxon>Pseudomonadati</taxon>
        <taxon>Pseudomonadota</taxon>
        <taxon>Alphaproteobacteria</taxon>
        <taxon>Sphingomonadales</taxon>
        <taxon>Erythrobacteraceae</taxon>
        <taxon>Qipengyuania</taxon>
    </lineage>
</organism>
<name>A0A844YBJ9_9SPHN</name>
<comment type="caution">
    <text evidence="1">The sequence shown here is derived from an EMBL/GenBank/DDBJ whole genome shotgun (WGS) entry which is preliminary data.</text>
</comment>
<evidence type="ECO:0000313" key="1">
    <source>
        <dbReference type="EMBL" id="MXO54322.1"/>
    </source>
</evidence>
<sequence>MTGSDDSVRLRQAPDVVACTLEGGNALLDLASSNYYTLNGSAAMIWEWLGSGATVAELIDRMLETFDVEREVCADDVQAVVASFEDAGLVVRGD</sequence>
<gene>
    <name evidence="1" type="ORF">GRI47_09940</name>
</gene>
<dbReference type="InterPro" id="IPR008792">
    <property type="entry name" value="PQQD"/>
</dbReference>